<sequence>METILKKLYSGELDPTKFYEPESAEYWKEDAKVNAILTKWANKLGSDDNLEFFDEMFSIYVEMVGLEREEIFQYGFNLAVKLMSEAYSAKLSEEMYPHQRN</sequence>
<dbReference type="Proteomes" id="UP000611762">
    <property type="component" value="Unassembled WGS sequence"/>
</dbReference>
<keyword evidence="2" id="KW-1185">Reference proteome</keyword>
<dbReference type="EMBL" id="JACRSU010000003">
    <property type="protein sequence ID" value="MBC8540889.1"/>
    <property type="molecule type" value="Genomic_DNA"/>
</dbReference>
<accession>A0A926HYA2</accession>
<name>A0A926HYA2_9FIRM</name>
<dbReference type="InterPro" id="IPR049215">
    <property type="entry name" value="DUF6809"/>
</dbReference>
<comment type="caution">
    <text evidence="1">The sequence shown here is derived from an EMBL/GenBank/DDBJ whole genome shotgun (WGS) entry which is preliminary data.</text>
</comment>
<gene>
    <name evidence="1" type="ORF">H8698_07865</name>
</gene>
<evidence type="ECO:0000313" key="1">
    <source>
        <dbReference type="EMBL" id="MBC8540889.1"/>
    </source>
</evidence>
<dbReference type="AlphaFoldDB" id="A0A926HYA2"/>
<protein>
    <submittedName>
        <fullName evidence="1">Uncharacterized protein</fullName>
    </submittedName>
</protein>
<evidence type="ECO:0000313" key="2">
    <source>
        <dbReference type="Proteomes" id="UP000611762"/>
    </source>
</evidence>
<organism evidence="1 2">
    <name type="scientific">Congzhengia minquanensis</name>
    <dbReference type="NCBI Taxonomy" id="2763657"/>
    <lineage>
        <taxon>Bacteria</taxon>
        <taxon>Bacillati</taxon>
        <taxon>Bacillota</taxon>
        <taxon>Clostridia</taxon>
        <taxon>Eubacteriales</taxon>
        <taxon>Oscillospiraceae</taxon>
        <taxon>Congzhengia</taxon>
    </lineage>
</organism>
<proteinExistence type="predicted"/>
<dbReference type="RefSeq" id="WP_249312406.1">
    <property type="nucleotide sequence ID" value="NZ_JACRSU010000003.1"/>
</dbReference>
<dbReference type="Pfam" id="PF20648">
    <property type="entry name" value="DUF6809"/>
    <property type="match status" value="1"/>
</dbReference>
<reference evidence="1" key="1">
    <citation type="submission" date="2020-08" db="EMBL/GenBank/DDBJ databases">
        <title>Genome public.</title>
        <authorList>
            <person name="Liu C."/>
            <person name="Sun Q."/>
        </authorList>
    </citation>
    <scope>NUCLEOTIDE SEQUENCE</scope>
    <source>
        <strain evidence="1">H8</strain>
    </source>
</reference>